<accession>A0AAW2WEH4</accession>
<reference evidence="2" key="2">
    <citation type="journal article" date="2024" name="Plant">
        <title>Genomic evolution and insights into agronomic trait innovations of Sesamum species.</title>
        <authorList>
            <person name="Miao H."/>
            <person name="Wang L."/>
            <person name="Qu L."/>
            <person name="Liu H."/>
            <person name="Sun Y."/>
            <person name="Le M."/>
            <person name="Wang Q."/>
            <person name="Wei S."/>
            <person name="Zheng Y."/>
            <person name="Lin W."/>
            <person name="Duan Y."/>
            <person name="Cao H."/>
            <person name="Xiong S."/>
            <person name="Wang X."/>
            <person name="Wei L."/>
            <person name="Li C."/>
            <person name="Ma Q."/>
            <person name="Ju M."/>
            <person name="Zhao R."/>
            <person name="Li G."/>
            <person name="Mu C."/>
            <person name="Tian Q."/>
            <person name="Mei H."/>
            <person name="Zhang T."/>
            <person name="Gao T."/>
            <person name="Zhang H."/>
        </authorList>
    </citation>
    <scope>NUCLEOTIDE SEQUENCE</scope>
    <source>
        <strain evidence="2">KEN1</strain>
    </source>
</reference>
<sequence>MKYSSPKPLSKEAPRPLTDGRSENSNPSHKGVIRMIVREPVGEVIHIELEKVMSGIDSGKWLEAMRSEMDSMSSNKVWTLVDPSKGFKH</sequence>
<name>A0AAW2WEH4_9LAMI</name>
<reference evidence="2" key="1">
    <citation type="submission" date="2020-06" db="EMBL/GenBank/DDBJ databases">
        <authorList>
            <person name="Li T."/>
            <person name="Hu X."/>
            <person name="Zhang T."/>
            <person name="Song X."/>
            <person name="Zhang H."/>
            <person name="Dai N."/>
            <person name="Sheng W."/>
            <person name="Hou X."/>
            <person name="Wei L."/>
        </authorList>
    </citation>
    <scope>NUCLEOTIDE SEQUENCE</scope>
    <source>
        <strain evidence="2">KEN1</strain>
        <tissue evidence="2">Leaf</tissue>
    </source>
</reference>
<organism evidence="2">
    <name type="scientific">Sesamum latifolium</name>
    <dbReference type="NCBI Taxonomy" id="2727402"/>
    <lineage>
        <taxon>Eukaryota</taxon>
        <taxon>Viridiplantae</taxon>
        <taxon>Streptophyta</taxon>
        <taxon>Embryophyta</taxon>
        <taxon>Tracheophyta</taxon>
        <taxon>Spermatophyta</taxon>
        <taxon>Magnoliopsida</taxon>
        <taxon>eudicotyledons</taxon>
        <taxon>Gunneridae</taxon>
        <taxon>Pentapetalae</taxon>
        <taxon>asterids</taxon>
        <taxon>lamiids</taxon>
        <taxon>Lamiales</taxon>
        <taxon>Pedaliaceae</taxon>
        <taxon>Sesamum</taxon>
    </lineage>
</organism>
<feature type="region of interest" description="Disordered" evidence="1">
    <location>
        <begin position="1"/>
        <end position="32"/>
    </location>
</feature>
<proteinExistence type="predicted"/>
<evidence type="ECO:0008006" key="3">
    <source>
        <dbReference type="Google" id="ProtNLM"/>
    </source>
</evidence>
<dbReference type="AlphaFoldDB" id="A0AAW2WEH4"/>
<comment type="caution">
    <text evidence="2">The sequence shown here is derived from an EMBL/GenBank/DDBJ whole genome shotgun (WGS) entry which is preliminary data.</text>
</comment>
<gene>
    <name evidence="2" type="ORF">Slati_2501700</name>
</gene>
<evidence type="ECO:0000313" key="2">
    <source>
        <dbReference type="EMBL" id="KAL0440187.1"/>
    </source>
</evidence>
<protein>
    <recommendedName>
        <fullName evidence="3">Gag-pol polyprotein</fullName>
    </recommendedName>
</protein>
<feature type="compositionally biased region" description="Basic and acidic residues" evidence="1">
    <location>
        <begin position="9"/>
        <end position="22"/>
    </location>
</feature>
<dbReference type="EMBL" id="JACGWN010000008">
    <property type="protein sequence ID" value="KAL0440187.1"/>
    <property type="molecule type" value="Genomic_DNA"/>
</dbReference>
<evidence type="ECO:0000256" key="1">
    <source>
        <dbReference type="SAM" id="MobiDB-lite"/>
    </source>
</evidence>